<comment type="caution">
    <text evidence="2">The sequence shown here is derived from an EMBL/GenBank/DDBJ whole genome shotgun (WGS) entry which is preliminary data.</text>
</comment>
<evidence type="ECO:0000313" key="2">
    <source>
        <dbReference type="EMBL" id="GGD30509.1"/>
    </source>
</evidence>
<sequence length="67" mass="7726">MALHPVPGYQKGSSPYRKGVFKNVKWFGDEIKKKEKRCRVLKAIETSFESGDEQKNSPQEKSNPMVR</sequence>
<feature type="region of interest" description="Disordered" evidence="1">
    <location>
        <begin position="45"/>
        <end position="67"/>
    </location>
</feature>
<dbReference type="EMBL" id="BMFG01000008">
    <property type="protein sequence ID" value="GGD30509.1"/>
    <property type="molecule type" value="Genomic_DNA"/>
</dbReference>
<reference evidence="2" key="1">
    <citation type="journal article" date="2014" name="Int. J. Syst. Evol. Microbiol.">
        <title>Complete genome sequence of Corynebacterium casei LMG S-19264T (=DSM 44701T), isolated from a smear-ripened cheese.</title>
        <authorList>
            <consortium name="US DOE Joint Genome Institute (JGI-PGF)"/>
            <person name="Walter F."/>
            <person name="Albersmeier A."/>
            <person name="Kalinowski J."/>
            <person name="Ruckert C."/>
        </authorList>
    </citation>
    <scope>NUCLEOTIDE SEQUENCE</scope>
    <source>
        <strain evidence="2">CGMCC 1.12506</strain>
    </source>
</reference>
<keyword evidence="3" id="KW-1185">Reference proteome</keyword>
<evidence type="ECO:0000256" key="1">
    <source>
        <dbReference type="SAM" id="MobiDB-lite"/>
    </source>
</evidence>
<accession>A0A917DE25</accession>
<gene>
    <name evidence="2" type="ORF">GCM10011343_20870</name>
</gene>
<reference evidence="2" key="2">
    <citation type="submission" date="2020-09" db="EMBL/GenBank/DDBJ databases">
        <authorList>
            <person name="Sun Q."/>
            <person name="Zhou Y."/>
        </authorList>
    </citation>
    <scope>NUCLEOTIDE SEQUENCE</scope>
    <source>
        <strain evidence="2">CGMCC 1.12506</strain>
    </source>
</reference>
<dbReference type="AlphaFoldDB" id="A0A917DE25"/>
<proteinExistence type="predicted"/>
<evidence type="ECO:0000313" key="3">
    <source>
        <dbReference type="Proteomes" id="UP000625735"/>
    </source>
</evidence>
<organism evidence="2 3">
    <name type="scientific">Flavobacterium orientale</name>
    <dbReference type="NCBI Taxonomy" id="1756020"/>
    <lineage>
        <taxon>Bacteria</taxon>
        <taxon>Pseudomonadati</taxon>
        <taxon>Bacteroidota</taxon>
        <taxon>Flavobacteriia</taxon>
        <taxon>Flavobacteriales</taxon>
        <taxon>Flavobacteriaceae</taxon>
        <taxon>Flavobacterium</taxon>
    </lineage>
</organism>
<name>A0A917DE25_9FLAO</name>
<protein>
    <submittedName>
        <fullName evidence="2">Uncharacterized protein</fullName>
    </submittedName>
</protein>
<feature type="compositionally biased region" description="Polar residues" evidence="1">
    <location>
        <begin position="56"/>
        <end position="67"/>
    </location>
</feature>
<dbReference type="Proteomes" id="UP000625735">
    <property type="component" value="Unassembled WGS sequence"/>
</dbReference>